<dbReference type="Gene3D" id="2.115.10.20">
    <property type="entry name" value="Glycosyl hydrolase domain, family 43"/>
    <property type="match status" value="1"/>
</dbReference>
<evidence type="ECO:0000256" key="2">
    <source>
        <dbReference type="ARBA" id="ARBA00022801"/>
    </source>
</evidence>
<protein>
    <submittedName>
        <fullName evidence="5">Family 43 glycosylhydrolase</fullName>
    </submittedName>
</protein>
<accession>A0A6I6K1Y3</accession>
<dbReference type="Pfam" id="PF04616">
    <property type="entry name" value="Glyco_hydro_43"/>
    <property type="match status" value="1"/>
</dbReference>
<evidence type="ECO:0000256" key="3">
    <source>
        <dbReference type="ARBA" id="ARBA00023295"/>
    </source>
</evidence>
<dbReference type="GO" id="GO:0005975">
    <property type="term" value="P:carbohydrate metabolic process"/>
    <property type="evidence" value="ECO:0007669"/>
    <property type="project" value="InterPro"/>
</dbReference>
<dbReference type="RefSeq" id="WP_158871274.1">
    <property type="nucleotide sequence ID" value="NZ_CP046401.1"/>
</dbReference>
<gene>
    <name evidence="5" type="ORF">GM418_28260</name>
</gene>
<evidence type="ECO:0000313" key="6">
    <source>
        <dbReference type="Proteomes" id="UP000428260"/>
    </source>
</evidence>
<dbReference type="Proteomes" id="UP000428260">
    <property type="component" value="Chromosome"/>
</dbReference>
<keyword evidence="2 4" id="KW-0378">Hydrolase</keyword>
<dbReference type="InterPro" id="IPR006710">
    <property type="entry name" value="Glyco_hydro_43"/>
</dbReference>
<reference evidence="5 6" key="1">
    <citation type="submission" date="2019-11" db="EMBL/GenBank/DDBJ databases">
        <authorList>
            <person name="Zheng R.K."/>
            <person name="Sun C.M."/>
        </authorList>
    </citation>
    <scope>NUCLEOTIDE SEQUENCE [LARGE SCALE GENOMIC DNA]</scope>
    <source>
        <strain evidence="5 6">WC007</strain>
    </source>
</reference>
<sequence>MSKNSVLIVVGILFFIYQPAAGQFGLNPPEKVKLHDMHWRDNCILADKASGYYYMVGPGGKSVLSYQSKDLINWENPTKIFTIPEGFWDGKPINSIWAPELHFYKGKYYLFLTIDTRDMFEEQWPNWRPRVTRGSQILVSDSPTGPFKAFQDHSTLPVDMMTLDATLWEEDGVPYIVYAHEWVQISNGTIEYMQLKDDLSETIGEPQLLFRGSDGPWATISETEGCFVTDGPYLKINKTGKLMMVWTSFGKGGYTMGVAFSESGKLAGPWIQQEEPVYDKDGGHGMLFETFDGKLMCVLHSPNNRDSRPHIFEMEDTGEKLLIKREL</sequence>
<keyword evidence="6" id="KW-1185">Reference proteome</keyword>
<dbReference type="GO" id="GO:0004553">
    <property type="term" value="F:hydrolase activity, hydrolyzing O-glycosyl compounds"/>
    <property type="evidence" value="ECO:0007669"/>
    <property type="project" value="InterPro"/>
</dbReference>
<evidence type="ECO:0000256" key="4">
    <source>
        <dbReference type="RuleBase" id="RU361187"/>
    </source>
</evidence>
<comment type="similarity">
    <text evidence="1 4">Belongs to the glycosyl hydrolase 43 family.</text>
</comment>
<proteinExistence type="inferred from homology"/>
<dbReference type="CDD" id="cd08981">
    <property type="entry name" value="GH43_Bt1873-like"/>
    <property type="match status" value="1"/>
</dbReference>
<evidence type="ECO:0000256" key="1">
    <source>
        <dbReference type="ARBA" id="ARBA00009865"/>
    </source>
</evidence>
<dbReference type="PANTHER" id="PTHR42812:SF14">
    <property type="entry name" value="SECRETED PROTEIN"/>
    <property type="match status" value="1"/>
</dbReference>
<organism evidence="5 6">
    <name type="scientific">Maribellus comscasis</name>
    <dbReference type="NCBI Taxonomy" id="2681766"/>
    <lineage>
        <taxon>Bacteria</taxon>
        <taxon>Pseudomonadati</taxon>
        <taxon>Bacteroidota</taxon>
        <taxon>Bacteroidia</taxon>
        <taxon>Marinilabiliales</taxon>
        <taxon>Prolixibacteraceae</taxon>
        <taxon>Maribellus</taxon>
    </lineage>
</organism>
<dbReference type="InterPro" id="IPR051795">
    <property type="entry name" value="Glycosyl_Hydrlase_43"/>
</dbReference>
<dbReference type="PANTHER" id="PTHR42812">
    <property type="entry name" value="BETA-XYLOSIDASE"/>
    <property type="match status" value="1"/>
</dbReference>
<name>A0A6I6K1Y3_9BACT</name>
<dbReference type="KEGG" id="mcos:GM418_28260"/>
<dbReference type="EMBL" id="CP046401">
    <property type="protein sequence ID" value="QGY47420.1"/>
    <property type="molecule type" value="Genomic_DNA"/>
</dbReference>
<keyword evidence="3 4" id="KW-0326">Glycosidase</keyword>
<dbReference type="AlphaFoldDB" id="A0A6I6K1Y3"/>
<dbReference type="SUPFAM" id="SSF75005">
    <property type="entry name" value="Arabinanase/levansucrase/invertase"/>
    <property type="match status" value="1"/>
</dbReference>
<dbReference type="InterPro" id="IPR023296">
    <property type="entry name" value="Glyco_hydro_beta-prop_sf"/>
</dbReference>
<evidence type="ECO:0000313" key="5">
    <source>
        <dbReference type="EMBL" id="QGY47420.1"/>
    </source>
</evidence>